<dbReference type="AlphaFoldDB" id="A0A0E0QI21"/>
<evidence type="ECO:0000313" key="2">
    <source>
        <dbReference type="Proteomes" id="UP000008022"/>
    </source>
</evidence>
<dbReference type="HOGENOM" id="CLU_068340_1_0_1"/>
<dbReference type="OMA" id="YGAGWPM"/>
<keyword evidence="2" id="KW-1185">Reference proteome</keyword>
<reference evidence="1" key="2">
    <citation type="submission" date="2015-06" db="UniProtKB">
        <authorList>
            <consortium name="EnsemblPlants"/>
        </authorList>
    </citation>
    <scope>IDENTIFICATION</scope>
</reference>
<dbReference type="EnsemblPlants" id="ORUFI08G13890.1">
    <property type="protein sequence ID" value="ORUFI08G13890.1"/>
    <property type="gene ID" value="ORUFI08G13890"/>
</dbReference>
<proteinExistence type="predicted"/>
<name>A0A0E0QI21_ORYRU</name>
<reference evidence="2" key="1">
    <citation type="submission" date="2013-06" db="EMBL/GenBank/DDBJ databases">
        <authorList>
            <person name="Zhao Q."/>
        </authorList>
    </citation>
    <scope>NUCLEOTIDE SEQUENCE</scope>
    <source>
        <strain evidence="2">cv. W1943</strain>
    </source>
</reference>
<evidence type="ECO:0000313" key="1">
    <source>
        <dbReference type="EnsemblPlants" id="ORUFI08G13890.1"/>
    </source>
</evidence>
<accession>A0A0E0QI21</accession>
<protein>
    <submittedName>
        <fullName evidence="1">Uncharacterized protein</fullName>
    </submittedName>
</protein>
<dbReference type="Gramene" id="ORUFI08G13890.1">
    <property type="protein sequence ID" value="ORUFI08G13890.1"/>
    <property type="gene ID" value="ORUFI08G13890"/>
</dbReference>
<sequence length="377" mass="38056">MVAVAASAPSLLPSQIWPEGVAGGRRWPAALPSLALVRYGAGWPMAGRTAAAVVAEDLVGLGGGGGGIHGGGGRCPAGERIRVGGGDGVRVVLGVSAAVVEVATNSSSCSALRRPSPRFAVPVLAVPSVGTSRLASLWVPSPSVALVLVVALAGVGVCTVLDGAAVVASRAPVAISALAGAAPGADSSSVGGSGRLVINILLQADAFGILVTGCLICSDSCGSTLQVTLFLAISALIARQKSIGSLLKAPLLMQKPRLGCHSGLARTPAQFRLSGLLLEFLRFNDEPRGDASLSPATEGDQRFVKRCALQLRPKVAVVTVLRCRGSVVDTAALCQLAPFSAVWLHLEGFHSSVNPLSSGLSLMVSVTILCCVLGFIP</sequence>
<dbReference type="Proteomes" id="UP000008022">
    <property type="component" value="Unassembled WGS sequence"/>
</dbReference>
<organism evidence="1 2">
    <name type="scientific">Oryza rufipogon</name>
    <name type="common">Brownbeard rice</name>
    <name type="synonym">Asian wild rice</name>
    <dbReference type="NCBI Taxonomy" id="4529"/>
    <lineage>
        <taxon>Eukaryota</taxon>
        <taxon>Viridiplantae</taxon>
        <taxon>Streptophyta</taxon>
        <taxon>Embryophyta</taxon>
        <taxon>Tracheophyta</taxon>
        <taxon>Spermatophyta</taxon>
        <taxon>Magnoliopsida</taxon>
        <taxon>Liliopsida</taxon>
        <taxon>Poales</taxon>
        <taxon>Poaceae</taxon>
        <taxon>BOP clade</taxon>
        <taxon>Oryzoideae</taxon>
        <taxon>Oryzeae</taxon>
        <taxon>Oryzinae</taxon>
        <taxon>Oryza</taxon>
    </lineage>
</organism>